<proteinExistence type="predicted"/>
<accession>A0AAQ3PVQ3</accession>
<feature type="region of interest" description="Disordered" evidence="1">
    <location>
        <begin position="1"/>
        <end position="25"/>
    </location>
</feature>
<dbReference type="AlphaFoldDB" id="A0AAQ3PVQ3"/>
<organism evidence="2 3">
    <name type="scientific">Paspalum notatum var. saurae</name>
    <dbReference type="NCBI Taxonomy" id="547442"/>
    <lineage>
        <taxon>Eukaryota</taxon>
        <taxon>Viridiplantae</taxon>
        <taxon>Streptophyta</taxon>
        <taxon>Embryophyta</taxon>
        <taxon>Tracheophyta</taxon>
        <taxon>Spermatophyta</taxon>
        <taxon>Magnoliopsida</taxon>
        <taxon>Liliopsida</taxon>
        <taxon>Poales</taxon>
        <taxon>Poaceae</taxon>
        <taxon>PACMAD clade</taxon>
        <taxon>Panicoideae</taxon>
        <taxon>Andropogonodae</taxon>
        <taxon>Paspaleae</taxon>
        <taxon>Paspalinae</taxon>
        <taxon>Paspalum</taxon>
    </lineage>
</organism>
<evidence type="ECO:0000313" key="3">
    <source>
        <dbReference type="Proteomes" id="UP001341281"/>
    </source>
</evidence>
<gene>
    <name evidence="2" type="ORF">U9M48_004931</name>
</gene>
<dbReference type="EMBL" id="CP144745">
    <property type="protein sequence ID" value="WVZ54066.1"/>
    <property type="molecule type" value="Genomic_DNA"/>
</dbReference>
<evidence type="ECO:0000256" key="1">
    <source>
        <dbReference type="SAM" id="MobiDB-lite"/>
    </source>
</evidence>
<protein>
    <submittedName>
        <fullName evidence="2">Uncharacterized protein</fullName>
    </submittedName>
</protein>
<feature type="compositionally biased region" description="Low complexity" evidence="1">
    <location>
        <begin position="1"/>
        <end position="11"/>
    </location>
</feature>
<sequence length="77" mass="8165">MAPAASRCPSRPLLPSPPSESAATDPSLRCLICTSLTPVRNRYHDGFGRAVDGYRANDVLLPETDRSLQGPLGNNSG</sequence>
<keyword evidence="3" id="KW-1185">Reference proteome</keyword>
<reference evidence="2 3" key="1">
    <citation type="submission" date="2024-02" db="EMBL/GenBank/DDBJ databases">
        <title>High-quality chromosome-scale genome assembly of Pensacola bahiagrass (Paspalum notatum Flugge var. saurae).</title>
        <authorList>
            <person name="Vega J.M."/>
            <person name="Podio M."/>
            <person name="Orjuela J."/>
            <person name="Siena L.A."/>
            <person name="Pessino S.C."/>
            <person name="Combes M.C."/>
            <person name="Mariac C."/>
            <person name="Albertini E."/>
            <person name="Pupilli F."/>
            <person name="Ortiz J.P.A."/>
            <person name="Leblanc O."/>
        </authorList>
    </citation>
    <scope>NUCLEOTIDE SEQUENCE [LARGE SCALE GENOMIC DNA]</scope>
    <source>
        <strain evidence="2">R1</strain>
        <tissue evidence="2">Leaf</tissue>
    </source>
</reference>
<dbReference type="Proteomes" id="UP001341281">
    <property type="component" value="Chromosome 01"/>
</dbReference>
<name>A0AAQ3PVQ3_PASNO</name>
<evidence type="ECO:0000313" key="2">
    <source>
        <dbReference type="EMBL" id="WVZ54066.1"/>
    </source>
</evidence>